<gene>
    <name evidence="2" type="ORF">BDZ94DRAFT_1307289</name>
</gene>
<dbReference type="EMBL" id="MU150249">
    <property type="protein sequence ID" value="KAF9465129.1"/>
    <property type="molecule type" value="Genomic_DNA"/>
</dbReference>
<dbReference type="Proteomes" id="UP000807353">
    <property type="component" value="Unassembled WGS sequence"/>
</dbReference>
<protein>
    <recommendedName>
        <fullName evidence="1">G domain-containing protein</fullName>
    </recommendedName>
</protein>
<sequence>MASKNEGVTVIMVMGATGAGKSTFIDRATQSKKDHANHTMDPSVGKIRAFPYIRDGRKFELVDTPGLDAGISNKDVLIDVVTWVKNRHVQTITSMRIIYLHKITETRLIVSPLDVLNELANVVKMRGGAVASVVIATTMWGAKLDAAQANNRQRILEDTEKKLTEYEILRFENTFKSAWDIVGSVANQTPVGLQGLLEDAVPAGKKGSSTEGMSAVDGILDVCKRFFSRVW</sequence>
<dbReference type="OrthoDB" id="2130433at2759"/>
<dbReference type="Gene3D" id="3.40.50.300">
    <property type="entry name" value="P-loop containing nucleotide triphosphate hydrolases"/>
    <property type="match status" value="1"/>
</dbReference>
<evidence type="ECO:0000259" key="1">
    <source>
        <dbReference type="Pfam" id="PF01926"/>
    </source>
</evidence>
<dbReference type="Pfam" id="PF01926">
    <property type="entry name" value="MMR_HSR1"/>
    <property type="match status" value="1"/>
</dbReference>
<dbReference type="SUPFAM" id="SSF52540">
    <property type="entry name" value="P-loop containing nucleoside triphosphate hydrolases"/>
    <property type="match status" value="1"/>
</dbReference>
<feature type="domain" description="G" evidence="1">
    <location>
        <begin position="11"/>
        <end position="78"/>
    </location>
</feature>
<dbReference type="AlphaFoldDB" id="A0A9P6CLQ1"/>
<proteinExistence type="predicted"/>
<keyword evidence="3" id="KW-1185">Reference proteome</keyword>
<evidence type="ECO:0000313" key="3">
    <source>
        <dbReference type="Proteomes" id="UP000807353"/>
    </source>
</evidence>
<name>A0A9P6CLQ1_9AGAR</name>
<reference evidence="2" key="1">
    <citation type="submission" date="2020-11" db="EMBL/GenBank/DDBJ databases">
        <authorList>
            <consortium name="DOE Joint Genome Institute"/>
            <person name="Ahrendt S."/>
            <person name="Riley R."/>
            <person name="Andreopoulos W."/>
            <person name="Labutti K."/>
            <person name="Pangilinan J."/>
            <person name="Ruiz-Duenas F.J."/>
            <person name="Barrasa J.M."/>
            <person name="Sanchez-Garcia M."/>
            <person name="Camarero S."/>
            <person name="Miyauchi S."/>
            <person name="Serrano A."/>
            <person name="Linde D."/>
            <person name="Babiker R."/>
            <person name="Drula E."/>
            <person name="Ayuso-Fernandez I."/>
            <person name="Pacheco R."/>
            <person name="Padilla G."/>
            <person name="Ferreira P."/>
            <person name="Barriuso J."/>
            <person name="Kellner H."/>
            <person name="Castanera R."/>
            <person name="Alfaro M."/>
            <person name="Ramirez L."/>
            <person name="Pisabarro A.G."/>
            <person name="Kuo A."/>
            <person name="Tritt A."/>
            <person name="Lipzen A."/>
            <person name="He G."/>
            <person name="Yan M."/>
            <person name="Ng V."/>
            <person name="Cullen D."/>
            <person name="Martin F."/>
            <person name="Rosso M.-N."/>
            <person name="Henrissat B."/>
            <person name="Hibbett D."/>
            <person name="Martinez A.T."/>
            <person name="Grigoriev I.V."/>
        </authorList>
    </citation>
    <scope>NUCLEOTIDE SEQUENCE</scope>
    <source>
        <strain evidence="2">CBS 247.69</strain>
    </source>
</reference>
<organism evidence="2 3">
    <name type="scientific">Collybia nuda</name>
    <dbReference type="NCBI Taxonomy" id="64659"/>
    <lineage>
        <taxon>Eukaryota</taxon>
        <taxon>Fungi</taxon>
        <taxon>Dikarya</taxon>
        <taxon>Basidiomycota</taxon>
        <taxon>Agaricomycotina</taxon>
        <taxon>Agaricomycetes</taxon>
        <taxon>Agaricomycetidae</taxon>
        <taxon>Agaricales</taxon>
        <taxon>Tricholomatineae</taxon>
        <taxon>Clitocybaceae</taxon>
        <taxon>Collybia</taxon>
    </lineage>
</organism>
<comment type="caution">
    <text evidence="2">The sequence shown here is derived from an EMBL/GenBank/DDBJ whole genome shotgun (WGS) entry which is preliminary data.</text>
</comment>
<dbReference type="GO" id="GO:0005525">
    <property type="term" value="F:GTP binding"/>
    <property type="evidence" value="ECO:0007669"/>
    <property type="project" value="InterPro"/>
</dbReference>
<accession>A0A9P6CLQ1</accession>
<dbReference type="InterPro" id="IPR027417">
    <property type="entry name" value="P-loop_NTPase"/>
</dbReference>
<dbReference type="InterPro" id="IPR006073">
    <property type="entry name" value="GTP-bd"/>
</dbReference>
<evidence type="ECO:0000313" key="2">
    <source>
        <dbReference type="EMBL" id="KAF9465129.1"/>
    </source>
</evidence>